<reference evidence="1 2" key="1">
    <citation type="submission" date="2018-12" db="EMBL/GenBank/DDBJ databases">
        <title>Mesorhizobium carbonis sp. nov., isolated from coal mine water.</title>
        <authorList>
            <person name="Xin W."/>
            <person name="Xu Z."/>
            <person name="Xiang F."/>
            <person name="Zhang J."/>
            <person name="Xi L."/>
            <person name="Liu J."/>
        </authorList>
    </citation>
    <scope>NUCLEOTIDE SEQUENCE [LARGE SCALE GENOMIC DNA]</scope>
    <source>
        <strain evidence="1 2">B2.3</strain>
    </source>
</reference>
<dbReference type="GO" id="GO:0016740">
    <property type="term" value="F:transferase activity"/>
    <property type="evidence" value="ECO:0007669"/>
    <property type="project" value="UniProtKB-KW"/>
</dbReference>
<sequence>MAATSASARAVAVISLQRIVSQLTRDRNLERPIPAKYTHQRVPGLHLEHAVSRTRSLKHFFRKHIWARHPYAPDAPERLHGHSIYAHRVSVDDAVVIHTQHNPLAPLGVAQFIGRQLRGNRALFLVTLTWSTRSPNIIRRLASIVDIYRYHRPEHLFLFLCNEPEEVKLLSAAGLDAVLCNHNAFVDEFEFDIGDHDEKRFRAIYNGAMIPWKRHELAREVEDCAFVYYHNNDISMDEAVAYLKSLQAVMPRHTFVNRIRDGAIERLPLGAVRDMVSRCRVGLCLSAEEGAMKASIEYLLCGLPVVSTRSVGGRDQFAGRDYWLTVDDEPEAVRDGVADIIARAVAPDAIRNATIARMREHRDRLRLAVERLTDGRVRLPSDLRDRAYRPPHRYVAGRDLVEALGLQAHARTTARRDPGRSSSGM</sequence>
<gene>
    <name evidence="1" type="ORF">EJC49_07090</name>
</gene>
<name>A0A3R9YU84_9HYPH</name>
<keyword evidence="2" id="KW-1185">Reference proteome</keyword>
<dbReference type="Gene3D" id="3.40.50.2000">
    <property type="entry name" value="Glycogen Phosphorylase B"/>
    <property type="match status" value="1"/>
</dbReference>
<dbReference type="Proteomes" id="UP000278398">
    <property type="component" value="Unassembled WGS sequence"/>
</dbReference>
<dbReference type="AlphaFoldDB" id="A0A3R9YU84"/>
<evidence type="ECO:0000313" key="1">
    <source>
        <dbReference type="EMBL" id="RST87201.1"/>
    </source>
</evidence>
<dbReference type="SUPFAM" id="SSF53756">
    <property type="entry name" value="UDP-Glycosyltransferase/glycogen phosphorylase"/>
    <property type="match status" value="1"/>
</dbReference>
<keyword evidence="1" id="KW-0808">Transferase</keyword>
<dbReference type="EMBL" id="RWKW01000025">
    <property type="protein sequence ID" value="RST87201.1"/>
    <property type="molecule type" value="Genomic_DNA"/>
</dbReference>
<protein>
    <submittedName>
        <fullName evidence="1">Glycosyltransferase family 1 protein</fullName>
    </submittedName>
</protein>
<dbReference type="OrthoDB" id="7057294at2"/>
<dbReference type="RefSeq" id="WP_126698762.1">
    <property type="nucleotide sequence ID" value="NZ_RWKW01000025.1"/>
</dbReference>
<comment type="caution">
    <text evidence="1">The sequence shown here is derived from an EMBL/GenBank/DDBJ whole genome shotgun (WGS) entry which is preliminary data.</text>
</comment>
<accession>A0A3R9YU84</accession>
<organism evidence="1 2">
    <name type="scientific">Aquibium carbonis</name>
    <dbReference type="NCBI Taxonomy" id="2495581"/>
    <lineage>
        <taxon>Bacteria</taxon>
        <taxon>Pseudomonadati</taxon>
        <taxon>Pseudomonadota</taxon>
        <taxon>Alphaproteobacteria</taxon>
        <taxon>Hyphomicrobiales</taxon>
        <taxon>Phyllobacteriaceae</taxon>
        <taxon>Aquibium</taxon>
    </lineage>
</organism>
<proteinExistence type="predicted"/>
<evidence type="ECO:0000313" key="2">
    <source>
        <dbReference type="Proteomes" id="UP000278398"/>
    </source>
</evidence>